<dbReference type="SUPFAM" id="SSF53335">
    <property type="entry name" value="S-adenosyl-L-methionine-dependent methyltransferases"/>
    <property type="match status" value="1"/>
</dbReference>
<evidence type="ECO:0000256" key="11">
    <source>
        <dbReference type="ARBA" id="ARBA00022737"/>
    </source>
</evidence>
<gene>
    <name evidence="17" type="primary">nrps1D</name>
    <name evidence="17" type="ORF">NCTC10343_01164</name>
</gene>
<dbReference type="GO" id="GO:0005886">
    <property type="term" value="C:plasma membrane"/>
    <property type="evidence" value="ECO:0007669"/>
    <property type="project" value="TreeGrafter"/>
</dbReference>
<keyword evidence="17" id="KW-0413">Isomerase</keyword>
<dbReference type="RefSeq" id="WP_019686384.1">
    <property type="nucleotide sequence ID" value="NZ_CP036496.1"/>
</dbReference>
<organism evidence="17 18">
    <name type="scientific">Paenibacillus polymyxa</name>
    <name type="common">Bacillus polymyxa</name>
    <dbReference type="NCBI Taxonomy" id="1406"/>
    <lineage>
        <taxon>Bacteria</taxon>
        <taxon>Bacillati</taxon>
        <taxon>Bacillota</taxon>
        <taxon>Bacilli</taxon>
        <taxon>Bacillales</taxon>
        <taxon>Paenibacillaceae</taxon>
        <taxon>Paenibacillus</taxon>
    </lineage>
</organism>
<keyword evidence="8" id="KW-0597">Phosphoprotein</keyword>
<dbReference type="Gene3D" id="1.10.1200.10">
    <property type="entry name" value="ACP-like"/>
    <property type="match status" value="2"/>
</dbReference>
<dbReference type="Gene3D" id="2.30.38.10">
    <property type="entry name" value="Luciferase, Domain 3"/>
    <property type="match status" value="1"/>
</dbReference>
<dbReference type="PROSITE" id="PS00606">
    <property type="entry name" value="KS3_1"/>
    <property type="match status" value="1"/>
</dbReference>
<feature type="domain" description="Carrier" evidence="15">
    <location>
        <begin position="2414"/>
        <end position="2489"/>
    </location>
</feature>
<dbReference type="GO" id="GO:0017000">
    <property type="term" value="P:antibiotic biosynthetic process"/>
    <property type="evidence" value="ECO:0007669"/>
    <property type="project" value="UniProtKB-KW"/>
</dbReference>
<dbReference type="Pfam" id="PF08242">
    <property type="entry name" value="Methyltransf_12"/>
    <property type="match status" value="1"/>
</dbReference>
<dbReference type="CDD" id="cd08953">
    <property type="entry name" value="KR_2_SDR_x"/>
    <property type="match status" value="1"/>
</dbReference>
<dbReference type="PROSITE" id="PS52004">
    <property type="entry name" value="KS3_2"/>
    <property type="match status" value="1"/>
</dbReference>
<evidence type="ECO:0000256" key="14">
    <source>
        <dbReference type="ARBA" id="ARBA00023268"/>
    </source>
</evidence>
<proteinExistence type="inferred from homology"/>
<dbReference type="SMART" id="SM00825">
    <property type="entry name" value="PKS_KS"/>
    <property type="match status" value="1"/>
</dbReference>
<dbReference type="InterPro" id="IPR020845">
    <property type="entry name" value="AMP-binding_CS"/>
</dbReference>
<dbReference type="EC" id="5.1.1.11" evidence="17"/>
<dbReference type="PROSITE" id="PS50075">
    <property type="entry name" value="CARRIER"/>
    <property type="match status" value="2"/>
</dbReference>
<evidence type="ECO:0000256" key="9">
    <source>
        <dbReference type="ARBA" id="ARBA00022598"/>
    </source>
</evidence>
<dbReference type="FunFam" id="2.30.38.10:FF:000001">
    <property type="entry name" value="Non-ribosomal peptide synthetase PvdI"/>
    <property type="match status" value="1"/>
</dbReference>
<dbReference type="Pfam" id="PF00550">
    <property type="entry name" value="PP-binding"/>
    <property type="match status" value="2"/>
</dbReference>
<dbReference type="FunFam" id="3.40.50.980:FF:000001">
    <property type="entry name" value="Non-ribosomal peptide synthetase"/>
    <property type="match status" value="1"/>
</dbReference>
<dbReference type="InterPro" id="IPR020806">
    <property type="entry name" value="PKS_PP-bd"/>
</dbReference>
<protein>
    <submittedName>
        <fullName evidence="17">Non ribosomal peptide synthetase</fullName>
        <ecNumber evidence="17">2.3.1.-</ecNumber>
        <ecNumber evidence="17">5.1.1.11</ecNumber>
    </submittedName>
</protein>
<dbReference type="PANTHER" id="PTHR43775:SF37">
    <property type="entry name" value="SI:DKEY-61P9.11"/>
    <property type="match status" value="1"/>
</dbReference>
<evidence type="ECO:0000313" key="17">
    <source>
        <dbReference type="EMBL" id="SUA67079.1"/>
    </source>
</evidence>
<evidence type="ECO:0000256" key="2">
    <source>
        <dbReference type="ARBA" id="ARBA00003299"/>
    </source>
</evidence>
<dbReference type="InterPro" id="IPR000873">
    <property type="entry name" value="AMP-dep_synth/lig_dom"/>
</dbReference>
<keyword evidence="14" id="KW-0511">Multifunctional enzyme</keyword>
<comment type="subcellular location">
    <subcellularLocation>
        <location evidence="3">Cytoplasm</location>
    </subcellularLocation>
</comment>
<dbReference type="InterPro" id="IPR013968">
    <property type="entry name" value="PKS_KR"/>
</dbReference>
<dbReference type="EC" id="2.3.1.-" evidence="17"/>
<dbReference type="GO" id="GO:0006633">
    <property type="term" value="P:fatty acid biosynthetic process"/>
    <property type="evidence" value="ECO:0007669"/>
    <property type="project" value="InterPro"/>
</dbReference>
<evidence type="ECO:0000256" key="5">
    <source>
        <dbReference type="ARBA" id="ARBA00006432"/>
    </source>
</evidence>
<dbReference type="Pfam" id="PF22621">
    <property type="entry name" value="CurL-like_PKS_C"/>
    <property type="match status" value="1"/>
</dbReference>
<dbReference type="CDD" id="cd00833">
    <property type="entry name" value="PKS"/>
    <property type="match status" value="1"/>
</dbReference>
<dbReference type="FunFam" id="1.10.1200.10:FF:000005">
    <property type="entry name" value="Nonribosomal peptide synthetase 1"/>
    <property type="match status" value="1"/>
</dbReference>
<dbReference type="InterPro" id="IPR014031">
    <property type="entry name" value="Ketoacyl_synth_C"/>
</dbReference>
<evidence type="ECO:0000256" key="8">
    <source>
        <dbReference type="ARBA" id="ARBA00022553"/>
    </source>
</evidence>
<dbReference type="SUPFAM" id="SSF56801">
    <property type="entry name" value="Acetyl-CoA synthetase-like"/>
    <property type="match status" value="1"/>
</dbReference>
<dbReference type="InterPro" id="IPR014030">
    <property type="entry name" value="Ketoacyl_synth_N"/>
</dbReference>
<dbReference type="Pfam" id="PF00109">
    <property type="entry name" value="ketoacyl-synt"/>
    <property type="match status" value="1"/>
</dbReference>
<dbReference type="GeneID" id="93349963"/>
<reference evidence="17 18" key="1">
    <citation type="submission" date="2018-06" db="EMBL/GenBank/DDBJ databases">
        <authorList>
            <consortium name="Pathogen Informatics"/>
            <person name="Doyle S."/>
        </authorList>
    </citation>
    <scope>NUCLEOTIDE SEQUENCE [LARGE SCALE GENOMIC DNA]</scope>
    <source>
        <strain evidence="17 18">NCTC10343</strain>
    </source>
</reference>
<dbReference type="PROSITE" id="PS00455">
    <property type="entry name" value="AMP_BINDING"/>
    <property type="match status" value="1"/>
</dbReference>
<dbReference type="SUPFAM" id="SSF47336">
    <property type="entry name" value="ACP-like"/>
    <property type="match status" value="2"/>
</dbReference>
<feature type="domain" description="Carrier" evidence="15">
    <location>
        <begin position="774"/>
        <end position="849"/>
    </location>
</feature>
<dbReference type="Pfam" id="PF00501">
    <property type="entry name" value="AMP-binding"/>
    <property type="match status" value="1"/>
</dbReference>
<dbReference type="InterPro" id="IPR036291">
    <property type="entry name" value="NAD(P)-bd_dom_sf"/>
</dbReference>
<dbReference type="InterPro" id="IPR057326">
    <property type="entry name" value="KR_dom"/>
</dbReference>
<keyword evidence="7" id="KW-0963">Cytoplasm</keyword>
<dbReference type="SUPFAM" id="SSF51735">
    <property type="entry name" value="NAD(P)-binding Rossmann-fold domains"/>
    <property type="match status" value="2"/>
</dbReference>
<evidence type="ECO:0000256" key="1">
    <source>
        <dbReference type="ARBA" id="ARBA00001957"/>
    </source>
</evidence>
<dbReference type="SUPFAM" id="SSF53901">
    <property type="entry name" value="Thiolase-like"/>
    <property type="match status" value="1"/>
</dbReference>
<dbReference type="InterPro" id="IPR036736">
    <property type="entry name" value="ACP-like_sf"/>
</dbReference>
<keyword evidence="6" id="KW-0596">Phosphopantetheine</keyword>
<evidence type="ECO:0000256" key="6">
    <source>
        <dbReference type="ARBA" id="ARBA00022450"/>
    </source>
</evidence>
<dbReference type="InterPro" id="IPR025110">
    <property type="entry name" value="AMP-bd_C"/>
</dbReference>
<dbReference type="NCBIfam" id="TIGR01733">
    <property type="entry name" value="AA-adenyl-dom"/>
    <property type="match status" value="1"/>
</dbReference>
<name>A0A378XVJ9_PAEPO</name>
<dbReference type="InterPro" id="IPR045851">
    <property type="entry name" value="AMP-bd_C_sf"/>
</dbReference>
<dbReference type="GO" id="GO:0031177">
    <property type="term" value="F:phosphopantetheine binding"/>
    <property type="evidence" value="ECO:0007669"/>
    <property type="project" value="InterPro"/>
</dbReference>
<evidence type="ECO:0000256" key="13">
    <source>
        <dbReference type="ARBA" id="ARBA00023194"/>
    </source>
</evidence>
<dbReference type="PANTHER" id="PTHR43775">
    <property type="entry name" value="FATTY ACID SYNTHASE"/>
    <property type="match status" value="1"/>
</dbReference>
<comment type="pathway">
    <text evidence="4">Antibiotic biosynthesis; bacillaene biosynthesis.</text>
</comment>
<dbReference type="InterPro" id="IPR010071">
    <property type="entry name" value="AA_adenyl_dom"/>
</dbReference>
<evidence type="ECO:0000256" key="10">
    <source>
        <dbReference type="ARBA" id="ARBA00022679"/>
    </source>
</evidence>
<dbReference type="Gene3D" id="3.40.47.10">
    <property type="match status" value="1"/>
</dbReference>
<dbReference type="GO" id="GO:0047462">
    <property type="term" value="F:phenylalanine racemase (ATP-hydrolyzing) activity"/>
    <property type="evidence" value="ECO:0007669"/>
    <property type="project" value="UniProtKB-EC"/>
</dbReference>
<dbReference type="CDD" id="cd02440">
    <property type="entry name" value="AdoMet_MTases"/>
    <property type="match status" value="1"/>
</dbReference>
<dbReference type="FunFam" id="3.40.47.10:FF:000019">
    <property type="entry name" value="Polyketide synthase type I"/>
    <property type="match status" value="1"/>
</dbReference>
<dbReference type="InterPro" id="IPR020841">
    <property type="entry name" value="PKS_Beta-ketoAc_synthase_dom"/>
</dbReference>
<dbReference type="GO" id="GO:0005737">
    <property type="term" value="C:cytoplasm"/>
    <property type="evidence" value="ECO:0007669"/>
    <property type="project" value="UniProtKB-SubCell"/>
</dbReference>
<dbReference type="EMBL" id="UGSC01000001">
    <property type="protein sequence ID" value="SUA67079.1"/>
    <property type="molecule type" value="Genomic_DNA"/>
</dbReference>
<dbReference type="GO" id="GO:0004315">
    <property type="term" value="F:3-oxoacyl-[acyl-carrier-protein] synthase activity"/>
    <property type="evidence" value="ECO:0007669"/>
    <property type="project" value="InterPro"/>
</dbReference>
<dbReference type="Gene3D" id="3.30.300.30">
    <property type="match status" value="1"/>
</dbReference>
<dbReference type="Gene3D" id="1.10.1240.100">
    <property type="match status" value="1"/>
</dbReference>
<dbReference type="Pfam" id="PF21394">
    <property type="entry name" value="Beta-ketacyl_N"/>
    <property type="match status" value="1"/>
</dbReference>
<evidence type="ECO:0000259" key="16">
    <source>
        <dbReference type="PROSITE" id="PS52004"/>
    </source>
</evidence>
<evidence type="ECO:0000259" key="15">
    <source>
        <dbReference type="PROSITE" id="PS50075"/>
    </source>
</evidence>
<keyword evidence="11" id="KW-0677">Repeat</keyword>
<dbReference type="Pfam" id="PF13193">
    <property type="entry name" value="AMP-binding_C"/>
    <property type="match status" value="1"/>
</dbReference>
<keyword evidence="9" id="KW-0436">Ligase</keyword>
<comment type="cofactor">
    <cofactor evidence="1">
        <name>pantetheine 4'-phosphate</name>
        <dbReference type="ChEBI" id="CHEBI:47942"/>
    </cofactor>
</comment>
<evidence type="ECO:0000256" key="3">
    <source>
        <dbReference type="ARBA" id="ARBA00004496"/>
    </source>
</evidence>
<comment type="similarity">
    <text evidence="5">Belongs to the ATP-dependent AMP-binding enzyme family.</text>
</comment>
<dbReference type="Pfam" id="PF02801">
    <property type="entry name" value="Ketoacyl-synt_C"/>
    <property type="match status" value="1"/>
</dbReference>
<dbReference type="Gene3D" id="3.40.50.720">
    <property type="entry name" value="NAD(P)-binding Rossmann-like Domain"/>
    <property type="match status" value="1"/>
</dbReference>
<keyword evidence="13" id="KW-0045">Antibiotic biosynthesis</keyword>
<evidence type="ECO:0000256" key="4">
    <source>
        <dbReference type="ARBA" id="ARBA00004789"/>
    </source>
</evidence>
<dbReference type="GO" id="GO:0071770">
    <property type="term" value="P:DIM/DIP cell wall layer assembly"/>
    <property type="evidence" value="ECO:0007669"/>
    <property type="project" value="TreeGrafter"/>
</dbReference>
<dbReference type="InterPro" id="IPR050091">
    <property type="entry name" value="PKS_NRPS_Biosynth_Enz"/>
</dbReference>
<dbReference type="SMART" id="SM00823">
    <property type="entry name" value="PKS_PP"/>
    <property type="match status" value="2"/>
</dbReference>
<dbReference type="InterPro" id="IPR009081">
    <property type="entry name" value="PP-bd_ACP"/>
</dbReference>
<dbReference type="PROSITE" id="PS00012">
    <property type="entry name" value="PHOSPHOPANTETHEINE"/>
    <property type="match status" value="1"/>
</dbReference>
<dbReference type="Proteomes" id="UP000254400">
    <property type="component" value="Unassembled WGS sequence"/>
</dbReference>
<dbReference type="InterPro" id="IPR013217">
    <property type="entry name" value="Methyltransf_12"/>
</dbReference>
<dbReference type="InterPro" id="IPR018201">
    <property type="entry name" value="Ketoacyl_synth_AS"/>
</dbReference>
<dbReference type="GO" id="GO:0004312">
    <property type="term" value="F:fatty acid synthase activity"/>
    <property type="evidence" value="ECO:0007669"/>
    <property type="project" value="TreeGrafter"/>
</dbReference>
<keyword evidence="12" id="KW-0175">Coiled coil</keyword>
<keyword evidence="10 17" id="KW-0808">Transferase</keyword>
<dbReference type="SMART" id="SM00822">
    <property type="entry name" value="PKS_KR"/>
    <property type="match status" value="1"/>
</dbReference>
<dbReference type="InterPro" id="IPR049490">
    <property type="entry name" value="C883_1060-like_KR_N"/>
</dbReference>
<sequence>MDKSTHLKDRIIEEYWMKKWSQDLPRELLPVSKSKSNYQPGARRETLERVIPRETIRQLDQMSKGSELGRFILFLTALSGLLHRYSQSEDICIGTTTLVQAQSEPGSLLFLKPRVQGSRTWRELNEDMKAEFSRTLNHQANSLSLLYDKWTSLHGRELQELWQLACVDEGLQTAVDDLDRFDLIIKLVPNEEEGRILQLVYRPEVYSMSLLESFAANLLYVLAQWPKKSAVSLEDDAANMLAPQQRELLVKGLNQTAVELTDVNMLHQLFEEQVVQTPEQAAVVEAEYCISYRELNARANQLARALQRHGVGPDDIVGIMTEPTVEVIVAILAVLKAGGAYCPIDPAFPAERVQQLFTDSRMELLISPSEYVDAHPFQGTVLDLSSPAFYTGETSNLPVQGRPDHMAYVIYTSGSTGTPKGVMIEHRHIVNQLAGLKHSYDFHEELRHVLMAPFTFDPSVQQIFLPLATGGTLYLVSKEAKTDPSAFWGLVRKERINVLNTVPSLMEVLLEQAPDIEHPFAFIIMAGEVCSGQLVQQLRDKLNIDKLFNIYGPTEAAINTTLYECQPVEQRATLPIGKPLLNYQVYVLDPQQRLLPFGATGELFIAGAGLARGYLYNPRLTDERFVPNPFGTQTERMYKTGDLVRWLPDDNLEFIGRSDDQVKIRGMRVELGEIESLLRSHPSIKEAVVIPHGSGEHTEELAAFYTLKRLKTSKASPLGTNDIQLYLKQYVPDYMVPAHVVCLESMPVTANGKVDKKALPLQRIGVVHTRAYVAPRNELEEQLADIWKKLLSVPAVSVEDSFFEAGGNSLSIVRLQSRIQHLLKTQLTIPQLFTHHTIAMQAQIIQSGGVEKPIKPLREMDTRRQHIHRAELGAKGRHGDVAVIGMACRFPMADSCDAFWDNLCHEVDAVRDIPTHRLQDIVHGSDNVAGQLGSLPQGAYLEQIDGFDASFFHIAPNEARMMDPQQRLLLQVVWEAMMNAGYSEKEVYGSKTGVFVGTGTPQYLDLMPQIEPSAIPGNLQAVIAGRIAYVFNWTGPAEVINTACSSSLMAVHHAVQEITSGSCEMAVAGGVNLYLSMVDENLFNMGIAAPDGKTKAYDASADGTGGGEGVGAVVLKSLEQAVADGDYIYAVIKGSAANSDGRSNGMTAPNAAAQADVIEEAWKRAGIDPETISYIETHGTGTKLGDPIEMEGIARAFGRYTNRKQFCAVGSVKSNIGHLDSAAGIAGFMKAVLAMTKRQIPASLHFKVPNPHIDFVNSPVYVAPSLQEWMPECGIRRAGVSSFGLSGTNCHVVLEEYTLQREAPPPGEEYLFTLSARTEQALYAYAERFAAYLGNNHEALADICYCTNISRGNDAYRLATVVSSQEELQRKLKLFAEQGDQNAASILLDRERIYVNTIGKTGGNPAPYRVQPAESLERLVEAYMQGSELEWDDYYRGQNRVRVPLPGYPFEEKRYWVEPKVQQSPDVPASAELIAGTQKGAPDFWQATEMVFQFGERLLEESGFAVVQGYKEAVDEFAAQLIIELFRQWGTLTQPGKVYKESEMLHTIGITSTYQRLFRFMLRFVEKQGHVRLDGENIMLTVDQSVPDLSMLCTQYIEQYPAFAGTFKVLKYCLDAYPAVLTGKRSPLSVLFPDGTSQFLAGFANQGRTLGDLCETMALDALKQHILAQAGKRLRILEVGAGSGTVGKVLFPVIAGLQVEYCYTDLGRGIILEAQKQFAAYPFVQYQTFNIEEDPLAQGFVPEQFDIIIGLNVIHATSRLRTSLSQLKKVLAPGGALFMIEKVQNEPAENLVWGMTEGWWLFEDQDIRKDSPLVPTETWEQLLKEEQFTEVRTFPVRLPNRTKAETALIIGRMSEQAQVSTIEDLMYRVRWTPKELKKTREGALVQGNWLIFKDKLGIGDELALRLTHSDHQVVTIEMGQMFEKQSHHQYTIRAGVEADYLQLMSELRQRNQRLNGIVHLWTCTDPPSTPVNIETVDVALESGVYSLYFLTKALLHQGLHETFDLRVVSNFTQRISDEQYISPEKSAIHGLVKVISQEHPQLQCFGLDVDTIHHTREQVADLIMTELQENKTDSFVVIRQERYIQGMARLESDMVSTPDTRNHPNIPARRSVTIRPGAVYIVTGGAGGLGLEVCRYLSQQAPIHLVILNRTELPEKEHWSQIIHDPVERQADAATYRKLSAFVDMEKHGSQVHYYAGDVSDFRQVQLIFEDVQARFGPIKGVVHCAAASGDTSRPLEVQNRDDFGKVLCPKIHGTLVLDKLLAEQETDFFVLFSSVASLWGGAGGGDYAVANTFMDAFSAQRNMRGQTTLAINWYAWEGLTGPGCMDYMPVPDALAAFHMSLSCPLDQVAIGKFDTQKLREWAPMMKIQLAPDMLTDRRRAVPLFTKEVGAPSFVKPNRLVTDVKVSLKGKPTEPYTELEQQIAQIWAEVLGYEEIDVSQHFFEIGGDSLLILKVLSLLNERVDPEVEAGDLFSYGTVSQLAQFIEGRLAASTREVITEGPQSSVKASDLDHADEDLRSLIKRVKEDAISVDEAMKGYESI</sequence>
<evidence type="ECO:0000256" key="12">
    <source>
        <dbReference type="ARBA" id="ARBA00023054"/>
    </source>
</evidence>
<dbReference type="Pfam" id="PF08659">
    <property type="entry name" value="KR"/>
    <property type="match status" value="1"/>
</dbReference>
<dbReference type="InterPro" id="IPR016039">
    <property type="entry name" value="Thiolase-like"/>
</dbReference>
<dbReference type="Gene3D" id="3.40.50.980">
    <property type="match status" value="2"/>
</dbReference>
<comment type="function">
    <text evidence="2">Involved in some intermediate steps for the synthesis of the antibiotic polyketide bacillaene which is involved in secondary metabolism.</text>
</comment>
<dbReference type="Gene3D" id="3.40.50.150">
    <property type="entry name" value="Vaccinia Virus protein VP39"/>
    <property type="match status" value="1"/>
</dbReference>
<dbReference type="InterPro" id="IPR006162">
    <property type="entry name" value="Ppantetheine_attach_site"/>
</dbReference>
<dbReference type="GO" id="GO:0016874">
    <property type="term" value="F:ligase activity"/>
    <property type="evidence" value="ECO:0007669"/>
    <property type="project" value="UniProtKB-KW"/>
</dbReference>
<dbReference type="FunFam" id="3.40.50.12780:FF:000012">
    <property type="entry name" value="Non-ribosomal peptide synthetase"/>
    <property type="match status" value="1"/>
</dbReference>
<evidence type="ECO:0000313" key="18">
    <source>
        <dbReference type="Proteomes" id="UP000254400"/>
    </source>
</evidence>
<feature type="domain" description="Ketosynthase family 3 (KS3)" evidence="16">
    <location>
        <begin position="878"/>
        <end position="1296"/>
    </location>
</feature>
<dbReference type="CDD" id="cd05930">
    <property type="entry name" value="A_NRPS"/>
    <property type="match status" value="1"/>
</dbReference>
<dbReference type="SUPFAM" id="SSF52777">
    <property type="entry name" value="CoA-dependent acyltransferases"/>
    <property type="match status" value="1"/>
</dbReference>
<accession>A0A378XVJ9</accession>
<keyword evidence="17" id="KW-0012">Acyltransferase</keyword>
<dbReference type="Gene3D" id="3.30.559.30">
    <property type="entry name" value="Nonribosomal peptide synthetase, condensation domain"/>
    <property type="match status" value="1"/>
</dbReference>
<evidence type="ECO:0000256" key="7">
    <source>
        <dbReference type="ARBA" id="ARBA00022490"/>
    </source>
</evidence>
<dbReference type="InterPro" id="IPR029063">
    <property type="entry name" value="SAM-dependent_MTases_sf"/>
</dbReference>